<proteinExistence type="predicted"/>
<dbReference type="PANTHER" id="PTHR35446">
    <property type="entry name" value="SI:CH211-175M2.5"/>
    <property type="match status" value="1"/>
</dbReference>
<gene>
    <name evidence="2" type="ORF">A8C32_05935</name>
</gene>
<dbReference type="Gene3D" id="1.20.1290.10">
    <property type="entry name" value="AhpD-like"/>
    <property type="match status" value="1"/>
</dbReference>
<evidence type="ECO:0000259" key="1">
    <source>
        <dbReference type="Pfam" id="PF02627"/>
    </source>
</evidence>
<accession>A0A1E5SHZ5</accession>
<dbReference type="NCBIfam" id="TIGR01926">
    <property type="entry name" value="peroxid_rel"/>
    <property type="match status" value="1"/>
</dbReference>
<feature type="domain" description="Carboxymuconolactone decarboxylase-like" evidence="1">
    <location>
        <begin position="52"/>
        <end position="103"/>
    </location>
</feature>
<dbReference type="Proteomes" id="UP000095713">
    <property type="component" value="Unassembled WGS sequence"/>
</dbReference>
<dbReference type="RefSeq" id="WP_069831419.1">
    <property type="nucleotide sequence ID" value="NZ_MDJD01000054.1"/>
</dbReference>
<dbReference type="InterPro" id="IPR004675">
    <property type="entry name" value="AhpD_core"/>
</dbReference>
<reference evidence="2 3" key="1">
    <citation type="submission" date="2016-05" db="EMBL/GenBank/DDBJ databases">
        <title>Draft Genome Sequence of Algibacter sp. Strain SK-16 Isolated from the Surface Water of Aburatsubo Inlet.</title>
        <authorList>
            <person name="Wong S.-K."/>
            <person name="Yoshizawa S."/>
            <person name="Nakajima Y."/>
            <person name="Ogura Y."/>
            <person name="Tetsuya H."/>
            <person name="Hamasaki K."/>
        </authorList>
    </citation>
    <scope>NUCLEOTIDE SEQUENCE [LARGE SCALE GENOMIC DNA]</scope>
    <source>
        <strain evidence="2 3">SK-16</strain>
    </source>
</reference>
<dbReference type="Pfam" id="PF02627">
    <property type="entry name" value="CMD"/>
    <property type="match status" value="1"/>
</dbReference>
<organism evidence="2 3">
    <name type="scientific">Flavivirga aquatica</name>
    <dbReference type="NCBI Taxonomy" id="1849968"/>
    <lineage>
        <taxon>Bacteria</taxon>
        <taxon>Pseudomonadati</taxon>
        <taxon>Bacteroidota</taxon>
        <taxon>Flavobacteriia</taxon>
        <taxon>Flavobacteriales</taxon>
        <taxon>Flavobacteriaceae</taxon>
        <taxon>Flavivirga</taxon>
    </lineage>
</organism>
<dbReference type="PANTHER" id="PTHR35446:SF3">
    <property type="entry name" value="CMD DOMAIN-CONTAINING PROTEIN"/>
    <property type="match status" value="1"/>
</dbReference>
<dbReference type="AlphaFoldDB" id="A0A1E5SHZ5"/>
<dbReference type="OrthoDB" id="9808310at2"/>
<sequence>MKQFIKHSIESAPEESKELLKYGEKKYGMLPNLFRYMAGAPSALKGYIDLFNTFSKTSFSSGEQHLILLAVSIVNKCDYCTAAHTRAAKANGISSSILNAVRKQKKLEDKRLNALIDISKKITETRGNIEAVDLNVFYEVGFSPENIMEIIVGVSLKTMSNYINHVTENIINEELKPFEIGKEIED</sequence>
<keyword evidence="3" id="KW-1185">Reference proteome</keyword>
<dbReference type="InterPro" id="IPR010195">
    <property type="entry name" value="Uncharacterised_peroxidase-rel"/>
</dbReference>
<dbReference type="NCBIfam" id="TIGR00778">
    <property type="entry name" value="ahpD_dom"/>
    <property type="match status" value="1"/>
</dbReference>
<evidence type="ECO:0000313" key="2">
    <source>
        <dbReference type="EMBL" id="OEJ98735.1"/>
    </source>
</evidence>
<dbReference type="InterPro" id="IPR003779">
    <property type="entry name" value="CMD-like"/>
</dbReference>
<evidence type="ECO:0000313" key="3">
    <source>
        <dbReference type="Proteomes" id="UP000095713"/>
    </source>
</evidence>
<name>A0A1E5SHZ5_9FLAO</name>
<dbReference type="SUPFAM" id="SSF69118">
    <property type="entry name" value="AhpD-like"/>
    <property type="match status" value="1"/>
</dbReference>
<dbReference type="EMBL" id="MDJD01000054">
    <property type="protein sequence ID" value="OEJ98735.1"/>
    <property type="molecule type" value="Genomic_DNA"/>
</dbReference>
<protein>
    <recommendedName>
        <fullName evidence="1">Carboxymuconolactone decarboxylase-like domain-containing protein</fullName>
    </recommendedName>
</protein>
<comment type="caution">
    <text evidence="2">The sequence shown here is derived from an EMBL/GenBank/DDBJ whole genome shotgun (WGS) entry which is preliminary data.</text>
</comment>
<dbReference type="GO" id="GO:0051920">
    <property type="term" value="F:peroxiredoxin activity"/>
    <property type="evidence" value="ECO:0007669"/>
    <property type="project" value="InterPro"/>
</dbReference>
<dbReference type="InterPro" id="IPR029032">
    <property type="entry name" value="AhpD-like"/>
</dbReference>